<dbReference type="Proteomes" id="UP000479114">
    <property type="component" value="Chromosome"/>
</dbReference>
<evidence type="ECO:0000313" key="1">
    <source>
        <dbReference type="EMBL" id="QHW29818.1"/>
    </source>
</evidence>
<name>A0A6C0NUI7_9BACL</name>
<organism evidence="1 2">
    <name type="scientific">Paenibacillus rhizovicinus</name>
    <dbReference type="NCBI Taxonomy" id="2704463"/>
    <lineage>
        <taxon>Bacteria</taxon>
        <taxon>Bacillati</taxon>
        <taxon>Bacillota</taxon>
        <taxon>Bacilli</taxon>
        <taxon>Bacillales</taxon>
        <taxon>Paenibacillaceae</taxon>
        <taxon>Paenibacillus</taxon>
    </lineage>
</organism>
<sequence>MSECTGKDALASDADDILDQLLEDWSEQVWNTFKTQESVVLQDVIILAEDLGYAWWSRFIDHIPFHSSKAV</sequence>
<dbReference type="EMBL" id="CP048286">
    <property type="protein sequence ID" value="QHW29818.1"/>
    <property type="molecule type" value="Genomic_DNA"/>
</dbReference>
<dbReference type="KEGG" id="prz:GZH47_02530"/>
<reference evidence="1 2" key="1">
    <citation type="submission" date="2020-02" db="EMBL/GenBank/DDBJ databases">
        <title>Paenibacillus sp. nov., isolated from rhizosphere soil of tomato.</title>
        <authorList>
            <person name="Weon H.-Y."/>
            <person name="Lee S.A."/>
        </authorList>
    </citation>
    <scope>NUCLEOTIDE SEQUENCE [LARGE SCALE GENOMIC DNA]</scope>
    <source>
        <strain evidence="1 2">14171R-81</strain>
    </source>
</reference>
<dbReference type="AlphaFoldDB" id="A0A6C0NUI7"/>
<keyword evidence="2" id="KW-1185">Reference proteome</keyword>
<dbReference type="RefSeq" id="WP_162638387.1">
    <property type="nucleotide sequence ID" value="NZ_CP048286.1"/>
</dbReference>
<gene>
    <name evidence="1" type="ORF">GZH47_02530</name>
</gene>
<accession>A0A6C0NUI7</accession>
<proteinExistence type="predicted"/>
<protein>
    <submittedName>
        <fullName evidence="1">Uncharacterized protein</fullName>
    </submittedName>
</protein>
<evidence type="ECO:0000313" key="2">
    <source>
        <dbReference type="Proteomes" id="UP000479114"/>
    </source>
</evidence>